<evidence type="ECO:0000313" key="4">
    <source>
        <dbReference type="Proteomes" id="UP000309215"/>
    </source>
</evidence>
<dbReference type="InterPro" id="IPR013702">
    <property type="entry name" value="FIST_domain_N"/>
</dbReference>
<dbReference type="AlphaFoldDB" id="A0A4U1ILA1"/>
<sequence length="368" mass="39365">MPVRTAHATEIGAEDVARRMRAELSSVEPVVVLYFAGGPRDPRALAEAMQRAFPGAIVVGCTTAGEREGRAWRKGSVVAMALGAEIVRDAAVAVIEDLRGRADVKAALAPLEAHVGRPLARLDPTRHVGLLLVDGLSMAEDRLMDRLGDLTDIPILGGSAGDDLTFASTWVAKDGTAYTNAAVLLLLEPAVPFRAIKTQSFRPLDRALCVTACDEAARVVYTFDGKPAAVRYAEVLGIPMNELAGHFQRHPLGLMVGDEPFVRSPQQLRGESVVFYCEVPEGTVLTVLEASDIVEDTRRALTAAREELGGASALVGFDCVLRTLEIEARGLLDPYGAIFEGIPTALFSTYGEQFVGHVNQTATMLLFG</sequence>
<evidence type="ECO:0000313" key="3">
    <source>
        <dbReference type="EMBL" id="TKC94616.1"/>
    </source>
</evidence>
<name>A0A4U1ILA1_9BACT</name>
<evidence type="ECO:0000259" key="2">
    <source>
        <dbReference type="SMART" id="SM01204"/>
    </source>
</evidence>
<dbReference type="Pfam" id="PF10442">
    <property type="entry name" value="FIST_C"/>
    <property type="match status" value="1"/>
</dbReference>
<dbReference type="RefSeq" id="WP_136935929.1">
    <property type="nucleotide sequence ID" value="NZ_SSMQ01000107.1"/>
</dbReference>
<dbReference type="Proteomes" id="UP000309215">
    <property type="component" value="Unassembled WGS sequence"/>
</dbReference>
<gene>
    <name evidence="3" type="ORF">E8A74_48075</name>
</gene>
<evidence type="ECO:0000259" key="1">
    <source>
        <dbReference type="SMART" id="SM00897"/>
    </source>
</evidence>
<dbReference type="SMART" id="SM01204">
    <property type="entry name" value="FIST_C"/>
    <property type="match status" value="1"/>
</dbReference>
<organism evidence="3 4">
    <name type="scientific">Polyangium fumosum</name>
    <dbReference type="NCBI Taxonomy" id="889272"/>
    <lineage>
        <taxon>Bacteria</taxon>
        <taxon>Pseudomonadati</taxon>
        <taxon>Myxococcota</taxon>
        <taxon>Polyangia</taxon>
        <taxon>Polyangiales</taxon>
        <taxon>Polyangiaceae</taxon>
        <taxon>Polyangium</taxon>
    </lineage>
</organism>
<proteinExistence type="predicted"/>
<protein>
    <recommendedName>
        <fullName evidence="5">FIST domain containing protein</fullName>
    </recommendedName>
</protein>
<dbReference type="SMART" id="SM00897">
    <property type="entry name" value="FIST"/>
    <property type="match status" value="1"/>
</dbReference>
<comment type="caution">
    <text evidence="3">The sequence shown here is derived from an EMBL/GenBank/DDBJ whole genome shotgun (WGS) entry which is preliminary data.</text>
</comment>
<feature type="domain" description="FIST C-domain" evidence="2">
    <location>
        <begin position="228"/>
        <end position="356"/>
    </location>
</feature>
<dbReference type="OrthoDB" id="9807948at2"/>
<accession>A0A4U1ILA1</accession>
<keyword evidence="4" id="KW-1185">Reference proteome</keyword>
<dbReference type="PANTHER" id="PTHR40252:SF2">
    <property type="entry name" value="BLR0328 PROTEIN"/>
    <property type="match status" value="1"/>
</dbReference>
<dbReference type="PANTHER" id="PTHR40252">
    <property type="entry name" value="BLR0328 PROTEIN"/>
    <property type="match status" value="1"/>
</dbReference>
<evidence type="ECO:0008006" key="5">
    <source>
        <dbReference type="Google" id="ProtNLM"/>
    </source>
</evidence>
<reference evidence="3 4" key="1">
    <citation type="submission" date="2019-04" db="EMBL/GenBank/DDBJ databases">
        <authorList>
            <person name="Li Y."/>
            <person name="Wang J."/>
        </authorList>
    </citation>
    <scope>NUCLEOTIDE SEQUENCE [LARGE SCALE GENOMIC DNA]</scope>
    <source>
        <strain evidence="3 4">DSM 14668</strain>
    </source>
</reference>
<dbReference type="EMBL" id="SSMQ01000107">
    <property type="protein sequence ID" value="TKC94616.1"/>
    <property type="molecule type" value="Genomic_DNA"/>
</dbReference>
<feature type="domain" description="FIST" evidence="1">
    <location>
        <begin position="28"/>
        <end position="227"/>
    </location>
</feature>
<dbReference type="Pfam" id="PF08495">
    <property type="entry name" value="FIST"/>
    <property type="match status" value="1"/>
</dbReference>
<dbReference type="InterPro" id="IPR019494">
    <property type="entry name" value="FIST_C"/>
</dbReference>